<keyword evidence="1" id="KW-1133">Transmembrane helix</keyword>
<evidence type="ECO:0000313" key="3">
    <source>
        <dbReference type="EMBL" id="ORD94965.1"/>
    </source>
</evidence>
<protein>
    <submittedName>
        <fullName evidence="3">Uncharacterized protein</fullName>
    </submittedName>
</protein>
<keyword evidence="1" id="KW-0812">Transmembrane</keyword>
<reference evidence="3 4" key="1">
    <citation type="journal article" date="2017" name="Environ. Microbiol.">
        <title>Decay of the glycolytic pathway and adaptation to intranuclear parasitism within Enterocytozoonidae microsporidia.</title>
        <authorList>
            <person name="Wiredu Boakye D."/>
            <person name="Jaroenlak P."/>
            <person name="Prachumwat A."/>
            <person name="Williams T.A."/>
            <person name="Bateman K.S."/>
            <person name="Itsathitphaisarn O."/>
            <person name="Sritunyalucksana K."/>
            <person name="Paszkiewicz K.H."/>
            <person name="Moore K.A."/>
            <person name="Stentiford G.D."/>
            <person name="Williams B.A."/>
        </authorList>
    </citation>
    <scope>NUCLEOTIDE SEQUENCE [LARGE SCALE GENOMIC DNA]</scope>
    <source>
        <strain evidence="3 4">GB1</strain>
    </source>
</reference>
<evidence type="ECO:0000256" key="2">
    <source>
        <dbReference type="SAM" id="SignalP"/>
    </source>
</evidence>
<feature type="signal peptide" evidence="2">
    <location>
        <begin position="1"/>
        <end position="19"/>
    </location>
</feature>
<keyword evidence="1" id="KW-0472">Membrane</keyword>
<keyword evidence="4" id="KW-1185">Reference proteome</keyword>
<proteinExistence type="predicted"/>
<feature type="transmembrane region" description="Helical" evidence="1">
    <location>
        <begin position="271"/>
        <end position="292"/>
    </location>
</feature>
<dbReference type="EMBL" id="LWDP01000005">
    <property type="protein sequence ID" value="ORD94965.1"/>
    <property type="molecule type" value="Genomic_DNA"/>
</dbReference>
<dbReference type="AlphaFoldDB" id="A0A1Y1S918"/>
<keyword evidence="2" id="KW-0732">Signal</keyword>
<sequence>MTNVFSVTILIDYLKLVYCAEGVTYDLIKAEYDLSEAEQLNPTEQTDGNFLVFSDIKYDNSEISAVITKINTETRKIEKEDIITEEQVNAFPNKLITIVTDEYAEENETEGISRVFNSAELDEITYDEAIDQINELVERKSHEENDMPLYVLKEVKNTIVELGKECKFTPEKKKEKLEANCEKLPVFIQVKDIDFTENAIYHVYITFIVDGIEKKTEIIKVARDKNSGLKIFDLREYGKKKTTKKVSKKEDSKTPKLLNQEKKQKSTSLKLLICGSVILAVIIFVVVLFITLTSKENKYSQLDESAWNL</sequence>
<dbReference type="VEuPathDB" id="MicrosporidiaDB:ECANGB1_1685"/>
<accession>A0A1Y1S918</accession>
<dbReference type="Proteomes" id="UP000192639">
    <property type="component" value="Unassembled WGS sequence"/>
</dbReference>
<evidence type="ECO:0000313" key="4">
    <source>
        <dbReference type="Proteomes" id="UP000192639"/>
    </source>
</evidence>
<evidence type="ECO:0000256" key="1">
    <source>
        <dbReference type="SAM" id="Phobius"/>
    </source>
</evidence>
<feature type="chain" id="PRO_5012033491" evidence="2">
    <location>
        <begin position="20"/>
        <end position="309"/>
    </location>
</feature>
<organism evidence="3 4">
    <name type="scientific">Enterospora canceri</name>
    <dbReference type="NCBI Taxonomy" id="1081671"/>
    <lineage>
        <taxon>Eukaryota</taxon>
        <taxon>Fungi</taxon>
        <taxon>Fungi incertae sedis</taxon>
        <taxon>Microsporidia</taxon>
        <taxon>Enterocytozoonidae</taxon>
        <taxon>Enterospora</taxon>
    </lineage>
</organism>
<gene>
    <name evidence="3" type="ORF">ECANGB1_1685</name>
</gene>
<comment type="caution">
    <text evidence="3">The sequence shown here is derived from an EMBL/GenBank/DDBJ whole genome shotgun (WGS) entry which is preliminary data.</text>
</comment>
<name>A0A1Y1S918_9MICR</name>